<feature type="non-terminal residue" evidence="2">
    <location>
        <position position="261"/>
    </location>
</feature>
<evidence type="ECO:0000256" key="1">
    <source>
        <dbReference type="SAM" id="MobiDB-lite"/>
    </source>
</evidence>
<protein>
    <submittedName>
        <fullName evidence="2">Enoyl-CoA hydratase</fullName>
        <ecNumber evidence="2">4.2.1.17</ecNumber>
    </submittedName>
</protein>
<feature type="compositionally biased region" description="Basic and acidic residues" evidence="1">
    <location>
        <begin position="120"/>
        <end position="136"/>
    </location>
</feature>
<evidence type="ECO:0000313" key="2">
    <source>
        <dbReference type="EMBL" id="CAA9483179.1"/>
    </source>
</evidence>
<reference evidence="2" key="1">
    <citation type="submission" date="2020-02" db="EMBL/GenBank/DDBJ databases">
        <authorList>
            <person name="Meier V. D."/>
        </authorList>
    </citation>
    <scope>NUCLEOTIDE SEQUENCE</scope>
    <source>
        <strain evidence="2">AVDCRST_MAG30</strain>
    </source>
</reference>
<sequence length="261" mass="29315">ELRLPSLRGRRLRRRDHRARRARHAQRPLRRGARRPDRRVRAGPRRRRGAVRRAHLHAREGVLERRQPGGLRGGGPAHPQALRHPPLPAPVPAHRPARQAVDLRGQRARARRGARARARVRPDRGEGHRALRDARDQRRRLPVHDHGAHLPQRRAQEDERAAAAGRPDLGGRGGGDRDRQQGRRARGVRRRRRGVGSQARRQVPGDDAPRQGGDVPPAGHGVRRGARVPPRAALAGVRDGRHPGGRQGVLREARPRLERPV</sequence>
<feature type="region of interest" description="Disordered" evidence="1">
    <location>
        <begin position="1"/>
        <end position="261"/>
    </location>
</feature>
<feature type="compositionally biased region" description="Low complexity" evidence="1">
    <location>
        <begin position="227"/>
        <end position="237"/>
    </location>
</feature>
<feature type="non-terminal residue" evidence="2">
    <location>
        <position position="1"/>
    </location>
</feature>
<proteinExistence type="predicted"/>
<feature type="compositionally biased region" description="Basic and acidic residues" evidence="1">
    <location>
        <begin position="57"/>
        <end position="67"/>
    </location>
</feature>
<organism evidence="2">
    <name type="scientific">uncultured Solirubrobacteraceae bacterium</name>
    <dbReference type="NCBI Taxonomy" id="1162706"/>
    <lineage>
        <taxon>Bacteria</taxon>
        <taxon>Bacillati</taxon>
        <taxon>Actinomycetota</taxon>
        <taxon>Thermoleophilia</taxon>
        <taxon>Solirubrobacterales</taxon>
        <taxon>Solirubrobacteraceae</taxon>
        <taxon>environmental samples</taxon>
    </lineage>
</organism>
<gene>
    <name evidence="2" type="ORF">AVDCRST_MAG30-922</name>
</gene>
<keyword evidence="2" id="KW-0456">Lyase</keyword>
<feature type="compositionally biased region" description="Basic residues" evidence="1">
    <location>
        <begin position="182"/>
        <end position="194"/>
    </location>
</feature>
<feature type="compositionally biased region" description="Basic residues" evidence="1">
    <location>
        <begin position="8"/>
        <end position="56"/>
    </location>
</feature>
<name>A0A6J4RVM1_9ACTN</name>
<dbReference type="EMBL" id="CADCVS010000153">
    <property type="protein sequence ID" value="CAA9483179.1"/>
    <property type="molecule type" value="Genomic_DNA"/>
</dbReference>
<accession>A0A6J4RVM1</accession>
<dbReference type="EC" id="4.2.1.17" evidence="2"/>
<feature type="compositionally biased region" description="Basic and acidic residues" evidence="1">
    <location>
        <begin position="142"/>
        <end position="161"/>
    </location>
</feature>
<feature type="compositionally biased region" description="Basic and acidic residues" evidence="1">
    <location>
        <begin position="249"/>
        <end position="261"/>
    </location>
</feature>
<dbReference type="GO" id="GO:0004300">
    <property type="term" value="F:enoyl-CoA hydratase activity"/>
    <property type="evidence" value="ECO:0007669"/>
    <property type="project" value="UniProtKB-EC"/>
</dbReference>
<feature type="compositionally biased region" description="Basic residues" evidence="1">
    <location>
        <begin position="106"/>
        <end position="119"/>
    </location>
</feature>
<dbReference type="AlphaFoldDB" id="A0A6J4RVM1"/>